<gene>
    <name evidence="2" type="ORF">H6G59_07695</name>
</gene>
<sequence length="192" mass="20564">MRYLFYTPIFSFTFIIFSLLPQIVLAGGDDVNPTDGNTGTVNNSTPVNNSEISPTSSISVPQQTGIVQFNNSGSSTLTYPNCGGVCAFGIVRLTPNNNGSLNPEAVMGVVVQFDSPEKTYAQAQRDLAKAQSDRINQESEVSILSKIADAVENCQDSRANLLAISAAKSLGMTPEQLLSYAYKQPRKCNSGL</sequence>
<organism evidence="2 3">
    <name type="scientific">Anabaena lutea FACHB-196</name>
    <dbReference type="NCBI Taxonomy" id="2692881"/>
    <lineage>
        <taxon>Bacteria</taxon>
        <taxon>Bacillati</taxon>
        <taxon>Cyanobacteriota</taxon>
        <taxon>Cyanophyceae</taxon>
        <taxon>Nostocales</taxon>
        <taxon>Nostocaceae</taxon>
        <taxon>Anabaena</taxon>
    </lineage>
</organism>
<dbReference type="Proteomes" id="UP000640531">
    <property type="component" value="Unassembled WGS sequence"/>
</dbReference>
<dbReference type="RefSeq" id="WP_190713039.1">
    <property type="nucleotide sequence ID" value="NZ_JACJST010000005.1"/>
</dbReference>
<feature type="region of interest" description="Disordered" evidence="1">
    <location>
        <begin position="35"/>
        <end position="57"/>
    </location>
</feature>
<reference evidence="2 3" key="1">
    <citation type="journal article" date="2020" name="ISME J.">
        <title>Comparative genomics reveals insights into cyanobacterial evolution and habitat adaptation.</title>
        <authorList>
            <person name="Chen M.Y."/>
            <person name="Teng W.K."/>
            <person name="Zhao L."/>
            <person name="Hu C.X."/>
            <person name="Zhou Y.K."/>
            <person name="Han B.P."/>
            <person name="Song L.R."/>
            <person name="Shu W.S."/>
        </authorList>
    </citation>
    <scope>NUCLEOTIDE SEQUENCE [LARGE SCALE GENOMIC DNA]</scope>
    <source>
        <strain evidence="2 3">FACHB-196</strain>
    </source>
</reference>
<comment type="caution">
    <text evidence="2">The sequence shown here is derived from an EMBL/GenBank/DDBJ whole genome shotgun (WGS) entry which is preliminary data.</text>
</comment>
<evidence type="ECO:0000313" key="2">
    <source>
        <dbReference type="EMBL" id="MBD2567794.1"/>
    </source>
</evidence>
<keyword evidence="3" id="KW-1185">Reference proteome</keyword>
<protein>
    <submittedName>
        <fullName evidence="2">Uncharacterized protein</fullName>
    </submittedName>
</protein>
<evidence type="ECO:0000256" key="1">
    <source>
        <dbReference type="SAM" id="MobiDB-lite"/>
    </source>
</evidence>
<evidence type="ECO:0000313" key="3">
    <source>
        <dbReference type="Proteomes" id="UP000640531"/>
    </source>
</evidence>
<accession>A0ABR8FDE0</accession>
<name>A0ABR8FDE0_9NOST</name>
<proteinExistence type="predicted"/>
<dbReference type="EMBL" id="JACJST010000005">
    <property type="protein sequence ID" value="MBD2567794.1"/>
    <property type="molecule type" value="Genomic_DNA"/>
</dbReference>